<reference evidence="1" key="1">
    <citation type="journal article" date="2022" name="IScience">
        <title>Evolution of zygomycete secretomes and the origins of terrestrial fungal ecologies.</title>
        <authorList>
            <person name="Chang Y."/>
            <person name="Wang Y."/>
            <person name="Mondo S."/>
            <person name="Ahrendt S."/>
            <person name="Andreopoulos W."/>
            <person name="Barry K."/>
            <person name="Beard J."/>
            <person name="Benny G.L."/>
            <person name="Blankenship S."/>
            <person name="Bonito G."/>
            <person name="Cuomo C."/>
            <person name="Desiro A."/>
            <person name="Gervers K.A."/>
            <person name="Hundley H."/>
            <person name="Kuo A."/>
            <person name="LaButti K."/>
            <person name="Lang B.F."/>
            <person name="Lipzen A."/>
            <person name="O'Donnell K."/>
            <person name="Pangilinan J."/>
            <person name="Reynolds N."/>
            <person name="Sandor L."/>
            <person name="Smith M.E."/>
            <person name="Tsang A."/>
            <person name="Grigoriev I.V."/>
            <person name="Stajich J.E."/>
            <person name="Spatafora J.W."/>
        </authorList>
    </citation>
    <scope>NUCLEOTIDE SEQUENCE</scope>
    <source>
        <strain evidence="1">RSA 2281</strain>
    </source>
</reference>
<keyword evidence="2" id="KW-1185">Reference proteome</keyword>
<comment type="caution">
    <text evidence="1">The sequence shown here is derived from an EMBL/GenBank/DDBJ whole genome shotgun (WGS) entry which is preliminary data.</text>
</comment>
<dbReference type="Proteomes" id="UP001209540">
    <property type="component" value="Unassembled WGS sequence"/>
</dbReference>
<sequence>MVKLSLKLNTNEILTYFCYEVDDARALLAIIKIYEVFDPGEVGAWPYRTKKSTIIQTVVNVNNIIGIVWSIESSSKRHYLCTVEDPSRKKSILPVTTQTIIFPEMPLMEHLSISKLQDL</sequence>
<evidence type="ECO:0000313" key="1">
    <source>
        <dbReference type="EMBL" id="KAI9247656.1"/>
    </source>
</evidence>
<proteinExistence type="predicted"/>
<reference evidence="1" key="2">
    <citation type="submission" date="2023-02" db="EMBL/GenBank/DDBJ databases">
        <authorList>
            <consortium name="DOE Joint Genome Institute"/>
            <person name="Mondo S.J."/>
            <person name="Chang Y."/>
            <person name="Wang Y."/>
            <person name="Ahrendt S."/>
            <person name="Andreopoulos W."/>
            <person name="Barry K."/>
            <person name="Beard J."/>
            <person name="Benny G.L."/>
            <person name="Blankenship S."/>
            <person name="Bonito G."/>
            <person name="Cuomo C."/>
            <person name="Desiro A."/>
            <person name="Gervers K.A."/>
            <person name="Hundley H."/>
            <person name="Kuo A."/>
            <person name="LaButti K."/>
            <person name="Lang B.F."/>
            <person name="Lipzen A."/>
            <person name="O'Donnell K."/>
            <person name="Pangilinan J."/>
            <person name="Reynolds N."/>
            <person name="Sandor L."/>
            <person name="Smith M.W."/>
            <person name="Tsang A."/>
            <person name="Grigoriev I.V."/>
            <person name="Stajich J.E."/>
            <person name="Spatafora J.W."/>
        </authorList>
    </citation>
    <scope>NUCLEOTIDE SEQUENCE</scope>
    <source>
        <strain evidence="1">RSA 2281</strain>
    </source>
</reference>
<dbReference type="AlphaFoldDB" id="A0AAD5JZ33"/>
<evidence type="ECO:0000313" key="2">
    <source>
        <dbReference type="Proteomes" id="UP001209540"/>
    </source>
</evidence>
<name>A0AAD5JZ33_9FUNG</name>
<gene>
    <name evidence="1" type="ORF">BDA99DRAFT_542790</name>
</gene>
<organism evidence="1 2">
    <name type="scientific">Phascolomyces articulosus</name>
    <dbReference type="NCBI Taxonomy" id="60185"/>
    <lineage>
        <taxon>Eukaryota</taxon>
        <taxon>Fungi</taxon>
        <taxon>Fungi incertae sedis</taxon>
        <taxon>Mucoromycota</taxon>
        <taxon>Mucoromycotina</taxon>
        <taxon>Mucoromycetes</taxon>
        <taxon>Mucorales</taxon>
        <taxon>Lichtheimiaceae</taxon>
        <taxon>Phascolomyces</taxon>
    </lineage>
</organism>
<protein>
    <submittedName>
        <fullName evidence="1">Uncharacterized protein</fullName>
    </submittedName>
</protein>
<accession>A0AAD5JZ33</accession>
<dbReference type="EMBL" id="JAIXMP010000041">
    <property type="protein sequence ID" value="KAI9247656.1"/>
    <property type="molecule type" value="Genomic_DNA"/>
</dbReference>